<dbReference type="EMBL" id="JAVRIB010000004">
    <property type="protein sequence ID" value="MDT0634374.1"/>
    <property type="molecule type" value="Genomic_DNA"/>
</dbReference>
<keyword evidence="3 4" id="KW-0998">Cell outer membrane</keyword>
<keyword evidence="4" id="KW-0564">Palmitate</keyword>
<comment type="caution">
    <text evidence="6">The sequence shown here is derived from an EMBL/GenBank/DDBJ whole genome shotgun (WGS) entry which is preliminary data.</text>
</comment>
<dbReference type="SMART" id="SM00564">
    <property type="entry name" value="PQQ"/>
    <property type="match status" value="6"/>
</dbReference>
<dbReference type="HAMAP" id="MF_00923">
    <property type="entry name" value="OM_assembly_BamB"/>
    <property type="match status" value="1"/>
</dbReference>
<dbReference type="InterPro" id="IPR018391">
    <property type="entry name" value="PQQ_b-propeller_rpt"/>
</dbReference>
<comment type="subcellular location">
    <subcellularLocation>
        <location evidence="4">Cell outer membrane</location>
        <topology evidence="4">Lipid-anchor</topology>
    </subcellularLocation>
</comment>
<dbReference type="Proteomes" id="UP001251857">
    <property type="component" value="Unassembled WGS sequence"/>
</dbReference>
<evidence type="ECO:0000256" key="3">
    <source>
        <dbReference type="ARBA" id="ARBA00023237"/>
    </source>
</evidence>
<name>A0ABU3BYI4_9GAMM</name>
<gene>
    <name evidence="4 6" type="primary">bamB</name>
    <name evidence="6" type="ORF">RM532_05330</name>
</gene>
<comment type="similarity">
    <text evidence="4">Belongs to the BamB family.</text>
</comment>
<evidence type="ECO:0000313" key="6">
    <source>
        <dbReference type="EMBL" id="MDT0634374.1"/>
    </source>
</evidence>
<proteinExistence type="inferred from homology"/>
<keyword evidence="1 4" id="KW-0732">Signal</keyword>
<organism evidence="6 7">
    <name type="scientific">Spectribacter hydrogenoxidans</name>
    <dbReference type="NCBI Taxonomy" id="3075608"/>
    <lineage>
        <taxon>Bacteria</taxon>
        <taxon>Pseudomonadati</taxon>
        <taxon>Pseudomonadota</taxon>
        <taxon>Gammaproteobacteria</taxon>
        <taxon>Salinisphaerales</taxon>
        <taxon>Salinisphaeraceae</taxon>
        <taxon>Spectribacter</taxon>
    </lineage>
</organism>
<dbReference type="NCBIfam" id="TIGR03300">
    <property type="entry name" value="assembly_YfgL"/>
    <property type="match status" value="1"/>
</dbReference>
<dbReference type="InterPro" id="IPR011047">
    <property type="entry name" value="Quinoprotein_ADH-like_sf"/>
</dbReference>
<evidence type="ECO:0000259" key="5">
    <source>
        <dbReference type="Pfam" id="PF13360"/>
    </source>
</evidence>
<dbReference type="InterPro" id="IPR017687">
    <property type="entry name" value="BamB"/>
</dbReference>
<evidence type="ECO:0000256" key="4">
    <source>
        <dbReference type="HAMAP-Rule" id="MF_00923"/>
    </source>
</evidence>
<dbReference type="SUPFAM" id="SSF50998">
    <property type="entry name" value="Quinoprotein alcohol dehydrogenase-like"/>
    <property type="match status" value="1"/>
</dbReference>
<comment type="subunit">
    <text evidence="4">Part of the Bam complex.</text>
</comment>
<accession>A0ABU3BYI4</accession>
<dbReference type="PANTHER" id="PTHR34512">
    <property type="entry name" value="CELL SURFACE PROTEIN"/>
    <property type="match status" value="1"/>
</dbReference>
<comment type="function">
    <text evidence="4">Part of the outer membrane protein assembly complex, which is involved in assembly and insertion of beta-barrel proteins into the outer membrane.</text>
</comment>
<reference evidence="6 7" key="1">
    <citation type="submission" date="2023-09" db="EMBL/GenBank/DDBJ databases">
        <authorList>
            <person name="Rey-Velasco X."/>
        </authorList>
    </citation>
    <scope>NUCLEOTIDE SEQUENCE [LARGE SCALE GENOMIC DNA]</scope>
    <source>
        <strain evidence="6 7">W335</strain>
    </source>
</reference>
<dbReference type="PANTHER" id="PTHR34512:SF30">
    <property type="entry name" value="OUTER MEMBRANE PROTEIN ASSEMBLY FACTOR BAMB"/>
    <property type="match status" value="1"/>
</dbReference>
<sequence length="386" mass="40966">MRVLAGMTILAAGLLAGCASDGGALPEPSPLPDLDRQLIRGEVLWRRSGGDGAGEKVSGFRLALDGARVYTANRNGRVSAINIEDGSLAWRTNTELRLVSGPVHIDGRLLIGTRDGELVSLSADDGSRQWAVTLSSELLVPPAAGNGTVVARSLDGRIVALELATGERRWTVERQVPTLTLRGGAAPLIDGDAVYAGLDSGKVLALSLGTGEQLWEQRVAAPAGRTELERVVDVDAELLLADGVLYAASVGDRLVSLALSSGRVRWSREIGSRTGLTFNPSQLFVTDRSSRVLATNRRSGATIWTNEALAYRNLTQPVMYKSYVMVADYEGYLHWMIPEDGTPIGYADVVGEPVRSAPVVVGDRILVLGAEGTVVAVEGVFPDAED</sequence>
<dbReference type="RefSeq" id="WP_311652135.1">
    <property type="nucleotide sequence ID" value="NZ_JAVRIB010000004.1"/>
</dbReference>
<evidence type="ECO:0000313" key="7">
    <source>
        <dbReference type="Proteomes" id="UP001251857"/>
    </source>
</evidence>
<dbReference type="InterPro" id="IPR002372">
    <property type="entry name" value="PQQ_rpt_dom"/>
</dbReference>
<evidence type="ECO:0000256" key="1">
    <source>
        <dbReference type="ARBA" id="ARBA00022729"/>
    </source>
</evidence>
<keyword evidence="2 4" id="KW-0472">Membrane</keyword>
<dbReference type="PROSITE" id="PS51257">
    <property type="entry name" value="PROKAR_LIPOPROTEIN"/>
    <property type="match status" value="1"/>
</dbReference>
<dbReference type="Gene3D" id="2.130.10.10">
    <property type="entry name" value="YVTN repeat-like/Quinoprotein amine dehydrogenase"/>
    <property type="match status" value="1"/>
</dbReference>
<protein>
    <recommendedName>
        <fullName evidence="4">Outer membrane protein assembly factor BamB</fullName>
    </recommendedName>
</protein>
<keyword evidence="4" id="KW-0449">Lipoprotein</keyword>
<dbReference type="Pfam" id="PF13360">
    <property type="entry name" value="PQQ_2"/>
    <property type="match status" value="1"/>
</dbReference>
<feature type="domain" description="Pyrrolo-quinoline quinone repeat" evidence="5">
    <location>
        <begin position="103"/>
        <end position="306"/>
    </location>
</feature>
<keyword evidence="7" id="KW-1185">Reference proteome</keyword>
<dbReference type="InterPro" id="IPR015943">
    <property type="entry name" value="WD40/YVTN_repeat-like_dom_sf"/>
</dbReference>
<evidence type="ECO:0000256" key="2">
    <source>
        <dbReference type="ARBA" id="ARBA00023136"/>
    </source>
</evidence>